<dbReference type="NCBIfam" id="NF010802">
    <property type="entry name" value="PRK14206.1"/>
    <property type="match status" value="1"/>
</dbReference>
<proteinExistence type="inferred from homology"/>
<reference evidence="13 14" key="1">
    <citation type="submission" date="2021-08" db="EMBL/GenBank/DDBJ databases">
        <title>Caldovatus sediminis gen. nov., sp. nov., a moderately thermophilic bacterium isolated from a hot spring.</title>
        <authorList>
            <person name="Hu C.-J."/>
            <person name="Li W.-J."/>
            <person name="Xian W.-D."/>
        </authorList>
    </citation>
    <scope>NUCLEOTIDE SEQUENCE [LARGE SCALE GENOMIC DNA]</scope>
    <source>
        <strain evidence="13 14">SYSU G05006</strain>
    </source>
</reference>
<evidence type="ECO:0000256" key="5">
    <source>
        <dbReference type="ARBA" id="ARBA00022989"/>
    </source>
</evidence>
<dbReference type="HAMAP" id="MF_00454">
    <property type="entry name" value="FluC"/>
    <property type="match status" value="1"/>
</dbReference>
<keyword evidence="4 12" id="KW-0812">Transmembrane</keyword>
<evidence type="ECO:0000256" key="6">
    <source>
        <dbReference type="ARBA" id="ARBA00023053"/>
    </source>
</evidence>
<comment type="activity regulation">
    <text evidence="12">Na(+) is not transported, but it plays an essential structural role and its presence is essential for fluoride channel function.</text>
</comment>
<feature type="transmembrane region" description="Helical" evidence="12">
    <location>
        <begin position="33"/>
        <end position="57"/>
    </location>
</feature>
<keyword evidence="12" id="KW-0813">Transport</keyword>
<evidence type="ECO:0000256" key="4">
    <source>
        <dbReference type="ARBA" id="ARBA00022692"/>
    </source>
</evidence>
<evidence type="ECO:0000256" key="2">
    <source>
        <dbReference type="ARBA" id="ARBA00022475"/>
    </source>
</evidence>
<accession>A0ABS7F8L5</accession>
<dbReference type="PANTHER" id="PTHR28259">
    <property type="entry name" value="FLUORIDE EXPORT PROTEIN 1-RELATED"/>
    <property type="match status" value="1"/>
</dbReference>
<evidence type="ECO:0000313" key="14">
    <source>
        <dbReference type="Proteomes" id="UP001519924"/>
    </source>
</evidence>
<evidence type="ECO:0000256" key="11">
    <source>
        <dbReference type="ARBA" id="ARBA00035585"/>
    </source>
</evidence>
<evidence type="ECO:0000256" key="3">
    <source>
        <dbReference type="ARBA" id="ARBA00022519"/>
    </source>
</evidence>
<comment type="subcellular location">
    <subcellularLocation>
        <location evidence="1 12">Cell membrane</location>
        <topology evidence="1 12">Multi-pass membrane protein</topology>
    </subcellularLocation>
</comment>
<evidence type="ECO:0000256" key="8">
    <source>
        <dbReference type="ARBA" id="ARBA00023136"/>
    </source>
</evidence>
<keyword evidence="2 12" id="KW-1003">Cell membrane</keyword>
<keyword evidence="9 12" id="KW-0407">Ion channel</keyword>
<feature type="binding site" evidence="12">
    <location>
        <position position="80"/>
    </location>
    <ligand>
        <name>Na(+)</name>
        <dbReference type="ChEBI" id="CHEBI:29101"/>
        <note>structural</note>
    </ligand>
</feature>
<dbReference type="RefSeq" id="WP_220118941.1">
    <property type="nucleotide sequence ID" value="NZ_JAHZUY010000073.1"/>
</dbReference>
<dbReference type="PANTHER" id="PTHR28259:SF1">
    <property type="entry name" value="FLUORIDE EXPORT PROTEIN 1-RELATED"/>
    <property type="match status" value="1"/>
</dbReference>
<comment type="function">
    <text evidence="12">Fluoride-specific ion channel. Important for reducing fluoride concentration in the cell, thus reducing its toxicity.</text>
</comment>
<feature type="transmembrane region" description="Helical" evidence="12">
    <location>
        <begin position="69"/>
        <end position="90"/>
    </location>
</feature>
<keyword evidence="5 12" id="KW-1133">Transmembrane helix</keyword>
<organism evidence="13 14">
    <name type="scientific">Caldovatus aquaticus</name>
    <dbReference type="NCBI Taxonomy" id="2865671"/>
    <lineage>
        <taxon>Bacteria</taxon>
        <taxon>Pseudomonadati</taxon>
        <taxon>Pseudomonadota</taxon>
        <taxon>Alphaproteobacteria</taxon>
        <taxon>Acetobacterales</taxon>
        <taxon>Roseomonadaceae</taxon>
        <taxon>Caldovatus</taxon>
    </lineage>
</organism>
<dbReference type="EMBL" id="JAHZUY010000073">
    <property type="protein sequence ID" value="MBW8271150.1"/>
    <property type="molecule type" value="Genomic_DNA"/>
</dbReference>
<keyword evidence="14" id="KW-1185">Reference proteome</keyword>
<comment type="catalytic activity">
    <reaction evidence="11">
        <text>fluoride(in) = fluoride(out)</text>
        <dbReference type="Rhea" id="RHEA:76159"/>
        <dbReference type="ChEBI" id="CHEBI:17051"/>
    </reaction>
    <physiologicalReaction direction="left-to-right" evidence="11">
        <dbReference type="Rhea" id="RHEA:76160"/>
    </physiologicalReaction>
</comment>
<keyword evidence="12" id="KW-0479">Metal-binding</keyword>
<sequence length="133" mass="13753">MRMYWWVALGSGLGGMARYGCTELAAAWLGGAFPWGTVAVNVLGSFAIGFFAAFSGTESRVNVPAEARVFVMVGLCGGFTTFSSFSLQTLELLRDAAWLAAGANAGGSVALCLLAAWLGHASAAALSRVPRGR</sequence>
<gene>
    <name evidence="12 13" type="primary">crcB</name>
    <name evidence="12" type="synonym">fluC</name>
    <name evidence="13" type="ORF">K1J50_16850</name>
</gene>
<feature type="binding site" evidence="12">
    <location>
        <position position="77"/>
    </location>
    <ligand>
        <name>Na(+)</name>
        <dbReference type="ChEBI" id="CHEBI:29101"/>
        <note>structural</note>
    </ligand>
</feature>
<evidence type="ECO:0000256" key="7">
    <source>
        <dbReference type="ARBA" id="ARBA00023065"/>
    </source>
</evidence>
<dbReference type="NCBIfam" id="TIGR00494">
    <property type="entry name" value="crcB"/>
    <property type="match status" value="1"/>
</dbReference>
<keyword evidence="7 12" id="KW-0406">Ion transport</keyword>
<evidence type="ECO:0000256" key="12">
    <source>
        <dbReference type="HAMAP-Rule" id="MF_00454"/>
    </source>
</evidence>
<evidence type="ECO:0000256" key="1">
    <source>
        <dbReference type="ARBA" id="ARBA00004651"/>
    </source>
</evidence>
<dbReference type="Pfam" id="PF02537">
    <property type="entry name" value="CRCB"/>
    <property type="match status" value="1"/>
</dbReference>
<name>A0ABS7F8L5_9PROT</name>
<evidence type="ECO:0000313" key="13">
    <source>
        <dbReference type="EMBL" id="MBW8271150.1"/>
    </source>
</evidence>
<dbReference type="Proteomes" id="UP001519924">
    <property type="component" value="Unassembled WGS sequence"/>
</dbReference>
<evidence type="ECO:0000256" key="9">
    <source>
        <dbReference type="ARBA" id="ARBA00023303"/>
    </source>
</evidence>
<keyword evidence="8 12" id="KW-0472">Membrane</keyword>
<evidence type="ECO:0000256" key="10">
    <source>
        <dbReference type="ARBA" id="ARBA00035120"/>
    </source>
</evidence>
<feature type="transmembrane region" description="Helical" evidence="12">
    <location>
        <begin position="96"/>
        <end position="118"/>
    </location>
</feature>
<keyword evidence="6 12" id="KW-0915">Sodium</keyword>
<comment type="caution">
    <text evidence="13">The sequence shown here is derived from an EMBL/GenBank/DDBJ whole genome shotgun (WGS) entry which is preliminary data.</text>
</comment>
<comment type="similarity">
    <text evidence="10 12">Belongs to the fluoride channel Fluc/FEX (TC 1.A.43) family.</text>
</comment>
<dbReference type="InterPro" id="IPR003691">
    <property type="entry name" value="FluC"/>
</dbReference>
<keyword evidence="3" id="KW-0997">Cell inner membrane</keyword>
<protein>
    <recommendedName>
        <fullName evidence="12">Fluoride-specific ion channel FluC</fullName>
    </recommendedName>
</protein>